<gene>
    <name evidence="1" type="ORF">FHR94_002263</name>
</gene>
<dbReference type="AlphaFoldDB" id="A0A839VCA0"/>
<reference evidence="1 2" key="1">
    <citation type="submission" date="2020-08" db="EMBL/GenBank/DDBJ databases">
        <title>Genomic Encyclopedia of Type Strains, Phase III (KMG-III): the genomes of soil and plant-associated and newly described type strains.</title>
        <authorList>
            <person name="Whitman W."/>
        </authorList>
    </citation>
    <scope>NUCLEOTIDE SEQUENCE [LARGE SCALE GENOMIC DNA]</scope>
    <source>
        <strain evidence="1 2">CECT 7282</strain>
    </source>
</reference>
<keyword evidence="2" id="KW-1185">Reference proteome</keyword>
<name>A0A839VCA0_9GAMM</name>
<accession>A0A839VCA0</accession>
<dbReference type="EMBL" id="JACHXP010000010">
    <property type="protein sequence ID" value="MBB3191019.1"/>
    <property type="molecule type" value="Genomic_DNA"/>
</dbReference>
<dbReference type="Proteomes" id="UP000547614">
    <property type="component" value="Unassembled WGS sequence"/>
</dbReference>
<proteinExistence type="predicted"/>
<comment type="caution">
    <text evidence="1">The sequence shown here is derived from an EMBL/GenBank/DDBJ whole genome shotgun (WGS) entry which is preliminary data.</text>
</comment>
<protein>
    <submittedName>
        <fullName evidence="1">Uncharacterized protein</fullName>
    </submittedName>
</protein>
<organism evidence="1 2">
    <name type="scientific">Halomonas cerina</name>
    <dbReference type="NCBI Taxonomy" id="447424"/>
    <lineage>
        <taxon>Bacteria</taxon>
        <taxon>Pseudomonadati</taxon>
        <taxon>Pseudomonadota</taxon>
        <taxon>Gammaproteobacteria</taxon>
        <taxon>Oceanospirillales</taxon>
        <taxon>Halomonadaceae</taxon>
        <taxon>Halomonas</taxon>
    </lineage>
</organism>
<evidence type="ECO:0000313" key="2">
    <source>
        <dbReference type="Proteomes" id="UP000547614"/>
    </source>
</evidence>
<sequence length="107" mass="11402">MGRFIFSLILLAGLAYGGLYVYYGETVQQAVDERLDGLGLTAVEVEGVDFSPLAPLGSDARITAEVTYQGAAATLDLRLTGHPLFSEEIRLELDGLQALRLTIGAEG</sequence>
<dbReference type="RefSeq" id="WP_183325806.1">
    <property type="nucleotide sequence ID" value="NZ_JACHXP010000010.1"/>
</dbReference>
<evidence type="ECO:0000313" key="1">
    <source>
        <dbReference type="EMBL" id="MBB3191019.1"/>
    </source>
</evidence>